<dbReference type="InterPro" id="IPR009072">
    <property type="entry name" value="Histone-fold"/>
</dbReference>
<dbReference type="AlphaFoldDB" id="A0AAV6U6F6"/>
<evidence type="ECO:0000313" key="3">
    <source>
        <dbReference type="EMBL" id="KAG8179541.1"/>
    </source>
</evidence>
<name>A0AAV6U6F6_9ARAC</name>
<dbReference type="InterPro" id="IPR007125">
    <property type="entry name" value="H2A/H2B/H3"/>
</dbReference>
<dbReference type="SUPFAM" id="SSF47113">
    <property type="entry name" value="Histone-fold"/>
    <property type="match status" value="1"/>
</dbReference>
<evidence type="ECO:0000256" key="1">
    <source>
        <dbReference type="ARBA" id="ARBA00006846"/>
    </source>
</evidence>
<proteinExistence type="inferred from homology"/>
<dbReference type="GO" id="GO:0000786">
    <property type="term" value="C:nucleosome"/>
    <property type="evidence" value="ECO:0007669"/>
    <property type="project" value="InterPro"/>
</dbReference>
<accession>A0AAV6U6F6</accession>
<evidence type="ECO:0000313" key="4">
    <source>
        <dbReference type="Proteomes" id="UP000827092"/>
    </source>
</evidence>
<feature type="domain" description="Core Histone H2A/H2B/H3" evidence="2">
    <location>
        <begin position="29"/>
        <end position="88"/>
    </location>
</feature>
<dbReference type="Proteomes" id="UP000827092">
    <property type="component" value="Unassembled WGS sequence"/>
</dbReference>
<dbReference type="GO" id="GO:0030527">
    <property type="term" value="F:structural constituent of chromatin"/>
    <property type="evidence" value="ECO:0007669"/>
    <property type="project" value="InterPro"/>
</dbReference>
<dbReference type="Gene3D" id="1.10.20.10">
    <property type="entry name" value="Histone, subunit A"/>
    <property type="match status" value="1"/>
</dbReference>
<sequence>MSSHLIQARELRKRKQIQYVNNCSFHHYIHEVLRTSFTVDASISAQAATSIDTLLKSVFEDVGDAAKRLLVASKKRTLDERDVECAVRMTFKGQLSNHAVNAGKQCLANYLQVVTQNPADD</sequence>
<dbReference type="GO" id="GO:0003677">
    <property type="term" value="F:DNA binding"/>
    <property type="evidence" value="ECO:0007669"/>
    <property type="project" value="InterPro"/>
</dbReference>
<dbReference type="EMBL" id="JAFNEN010000620">
    <property type="protein sequence ID" value="KAG8179541.1"/>
    <property type="molecule type" value="Genomic_DNA"/>
</dbReference>
<dbReference type="Pfam" id="PF00125">
    <property type="entry name" value="Histone"/>
    <property type="match status" value="1"/>
</dbReference>
<gene>
    <name evidence="3" type="ORF">JTE90_000942</name>
</gene>
<reference evidence="3 4" key="1">
    <citation type="journal article" date="2022" name="Nat. Ecol. Evol.">
        <title>A masculinizing supergene underlies an exaggerated male reproductive morph in a spider.</title>
        <authorList>
            <person name="Hendrickx F."/>
            <person name="De Corte Z."/>
            <person name="Sonet G."/>
            <person name="Van Belleghem S.M."/>
            <person name="Kostlbacher S."/>
            <person name="Vangestel C."/>
        </authorList>
    </citation>
    <scope>NUCLEOTIDE SEQUENCE [LARGE SCALE GENOMIC DNA]</scope>
    <source>
        <strain evidence="3">W744_W776</strain>
    </source>
</reference>
<dbReference type="PRINTS" id="PR00621">
    <property type="entry name" value="HISTONEH2B"/>
</dbReference>
<dbReference type="PANTHER" id="PTHR23428">
    <property type="entry name" value="HISTONE H2B"/>
    <property type="match status" value="1"/>
</dbReference>
<dbReference type="GO" id="GO:0046982">
    <property type="term" value="F:protein heterodimerization activity"/>
    <property type="evidence" value="ECO:0007669"/>
    <property type="project" value="InterPro"/>
</dbReference>
<evidence type="ECO:0000259" key="2">
    <source>
        <dbReference type="Pfam" id="PF00125"/>
    </source>
</evidence>
<comment type="caution">
    <text evidence="3">The sequence shown here is derived from an EMBL/GenBank/DDBJ whole genome shotgun (WGS) entry which is preliminary data.</text>
</comment>
<keyword evidence="4" id="KW-1185">Reference proteome</keyword>
<organism evidence="3 4">
    <name type="scientific">Oedothorax gibbosus</name>
    <dbReference type="NCBI Taxonomy" id="931172"/>
    <lineage>
        <taxon>Eukaryota</taxon>
        <taxon>Metazoa</taxon>
        <taxon>Ecdysozoa</taxon>
        <taxon>Arthropoda</taxon>
        <taxon>Chelicerata</taxon>
        <taxon>Arachnida</taxon>
        <taxon>Araneae</taxon>
        <taxon>Araneomorphae</taxon>
        <taxon>Entelegynae</taxon>
        <taxon>Araneoidea</taxon>
        <taxon>Linyphiidae</taxon>
        <taxon>Erigoninae</taxon>
        <taxon>Oedothorax</taxon>
    </lineage>
</organism>
<dbReference type="SMART" id="SM00427">
    <property type="entry name" value="H2B"/>
    <property type="match status" value="1"/>
</dbReference>
<comment type="similarity">
    <text evidence="1">Belongs to the histone H2B family.</text>
</comment>
<dbReference type="InterPro" id="IPR000558">
    <property type="entry name" value="Histone_H2B"/>
</dbReference>
<protein>
    <recommendedName>
        <fullName evidence="2">Core Histone H2A/H2B/H3 domain-containing protein</fullName>
    </recommendedName>
</protein>